<evidence type="ECO:0000313" key="15">
    <source>
        <dbReference type="EMBL" id="PRT56916.1"/>
    </source>
</evidence>
<dbReference type="CDD" id="cd01380">
    <property type="entry name" value="MYSc_Myo5"/>
    <property type="match status" value="1"/>
</dbReference>
<dbReference type="InterPro" id="IPR004009">
    <property type="entry name" value="SH3_Myosin"/>
</dbReference>
<keyword evidence="2" id="KW-0677">Repeat</keyword>
<dbReference type="GO" id="GO:0016020">
    <property type="term" value="C:membrane"/>
    <property type="evidence" value="ECO:0007669"/>
    <property type="project" value="TreeGrafter"/>
</dbReference>
<evidence type="ECO:0000259" key="12">
    <source>
        <dbReference type="PROSITE" id="PS51126"/>
    </source>
</evidence>
<feature type="domain" description="Myosin N-terminal SH3-like" evidence="14">
    <location>
        <begin position="6"/>
        <end position="61"/>
    </location>
</feature>
<dbReference type="InterPro" id="IPR036961">
    <property type="entry name" value="Kinesin_motor_dom_sf"/>
</dbReference>
<feature type="region of interest" description="Actin-binding" evidence="9">
    <location>
        <begin position="657"/>
        <end position="679"/>
    </location>
</feature>
<evidence type="ECO:0000256" key="2">
    <source>
        <dbReference type="ARBA" id="ARBA00022737"/>
    </source>
</evidence>
<dbReference type="Gene3D" id="1.20.58.530">
    <property type="match status" value="1"/>
</dbReference>
<dbReference type="OrthoDB" id="6108017at2759"/>
<dbReference type="Gene3D" id="1.20.5.190">
    <property type="match status" value="3"/>
</dbReference>
<evidence type="ECO:0000256" key="3">
    <source>
        <dbReference type="ARBA" id="ARBA00022741"/>
    </source>
</evidence>
<dbReference type="PROSITE" id="PS51126">
    <property type="entry name" value="DILUTE"/>
    <property type="match status" value="1"/>
</dbReference>
<dbReference type="PANTHER" id="PTHR13140">
    <property type="entry name" value="MYOSIN"/>
    <property type="match status" value="1"/>
</dbReference>
<keyword evidence="7 9" id="KW-0505">Motor protein</keyword>
<dbReference type="CDD" id="cd23767">
    <property type="entry name" value="IQCD"/>
    <property type="match status" value="1"/>
</dbReference>
<keyword evidence="5 10" id="KW-0175">Coiled coil</keyword>
<evidence type="ECO:0000256" key="7">
    <source>
        <dbReference type="ARBA" id="ARBA00023175"/>
    </source>
</evidence>
<dbReference type="InterPro" id="IPR000048">
    <property type="entry name" value="IQ_motif_EF-hand-BS"/>
</dbReference>
<dbReference type="SUPFAM" id="SSF50084">
    <property type="entry name" value="Myosin S1 fragment, N-terminal domain"/>
    <property type="match status" value="1"/>
</dbReference>
<dbReference type="InterPro" id="IPR001609">
    <property type="entry name" value="Myosin_head_motor_dom-like"/>
</dbReference>
<evidence type="ECO:0000256" key="1">
    <source>
        <dbReference type="ARBA" id="ARBA00008314"/>
    </source>
</evidence>
<evidence type="ECO:0000256" key="8">
    <source>
        <dbReference type="ARBA" id="ARBA00023203"/>
    </source>
</evidence>
<dbReference type="RefSeq" id="XP_024666861.1">
    <property type="nucleotide sequence ID" value="XM_024811093.1"/>
</dbReference>
<dbReference type="SMART" id="SM00015">
    <property type="entry name" value="IQ"/>
    <property type="match status" value="6"/>
</dbReference>
<dbReference type="Gene3D" id="1.10.10.820">
    <property type="match status" value="1"/>
</dbReference>
<dbReference type="PROSITE" id="PS51844">
    <property type="entry name" value="SH3_LIKE"/>
    <property type="match status" value="1"/>
</dbReference>
<dbReference type="PROSITE" id="PS50096">
    <property type="entry name" value="IQ"/>
    <property type="match status" value="5"/>
</dbReference>
<keyword evidence="4 9" id="KW-0067">ATP-binding</keyword>
<dbReference type="GO" id="GO:0007015">
    <property type="term" value="P:actin filament organization"/>
    <property type="evidence" value="ECO:0007669"/>
    <property type="project" value="TreeGrafter"/>
</dbReference>
<protein>
    <submittedName>
        <fullName evidence="15">Myosin-2</fullName>
    </submittedName>
</protein>
<feature type="domain" description="Dilute" evidence="12">
    <location>
        <begin position="1195"/>
        <end position="1471"/>
    </location>
</feature>
<keyword evidence="8 9" id="KW-0009">Actin-binding</keyword>
<evidence type="ECO:0000313" key="16">
    <source>
        <dbReference type="Proteomes" id="UP000238350"/>
    </source>
</evidence>
<evidence type="ECO:0000256" key="10">
    <source>
        <dbReference type="SAM" id="Coils"/>
    </source>
</evidence>
<evidence type="ECO:0000256" key="4">
    <source>
        <dbReference type="ARBA" id="ARBA00022840"/>
    </source>
</evidence>
<feature type="coiled-coil region" evidence="10">
    <location>
        <begin position="601"/>
        <end position="628"/>
    </location>
</feature>
<keyword evidence="3 9" id="KW-0547">Nucleotide-binding</keyword>
<feature type="binding site" evidence="9">
    <location>
        <begin position="168"/>
        <end position="175"/>
    </location>
    <ligand>
        <name>ATP</name>
        <dbReference type="ChEBI" id="CHEBI:30616"/>
    </ligand>
</feature>
<evidence type="ECO:0000256" key="9">
    <source>
        <dbReference type="PROSITE-ProRule" id="PRU00782"/>
    </source>
</evidence>
<dbReference type="SUPFAM" id="SSF52540">
    <property type="entry name" value="P-loop containing nucleoside triphosphate hydrolases"/>
    <property type="match status" value="2"/>
</dbReference>
<sequence length="1554" mass="175366">MSSSYERGVTCWYPDEKLGWIGAQVDKVTRDAGKTTLELTLEDGSSKTVTGSDEDIANNKANFPPLRNPPALETSEDLTGLSYLNEPAVLEAIRARYAQLSIYTFSGIVLIATNPFDRVDNLYTSEVIDMYARRRERSELLPHLFSIAGDAYSHMKDFKQNQTIVVSGESGAGKTVSAKYIMRYFASAEDPQYPRKALPSGTDLSDVEREILATNPIMEAFGNAKTTRNDNSSRFGKYLEIQFSDMMQITGARIRTYLLERSRIVFHPPTERNYHIFYQLVKGATDEQKEKFGLGSVSDYNYLNQGDPDIQGVDDAEDFQATCRALDVVGIDSDSQSNIFQVIAALLHLGNTTIKATRSAVSVSSEDPELAKACELLGVPATDVARWFMKKQIMMRSEKIMSDLDHKTALVVRDSVAKYVYSALFDWLVAAINVKLEAPEELASTFIGVLDIYGFEHFKTNSFEQFCINYANEKLQQEFNQHVFKLEQDEYEAEDLDWTYIDFVDNQPCIALIEAKLGILGLLDEESRLPAGSDDGFVQKLYSSFGAEKHQPYFKKPRFGQTSFVVGHYAIDVAYEVDGFIEKNRDTVPDQLVDVLNNSNNEFLRTVLDAAAQTAAAAEEKVLAASKKPAAAPGAPGPRAAAKPRKPTLGNIFKNSLIDLMDTINSTNVHYIRCIKPNESKEAWKFDGPMVLSQLRACGVLETIRISSAGFPSRMLYEDFAHRYDILVHSSMRRENVRQLSEGVLKAVDIDEDKYQLGKTKMFLRVGMLAFLERKRNDRHVAAATTIQKLFRMHSTRAKYRAAIADIIKTQTAIRGFLVRLRARLEREDRAIRRLQAQYRGNSARRHYEGVRNYVRSLQTLSRGFIARKTLVNNRKNEVATHLQAALRGYLARNRFKRSVKSVKLVQSMIRRRGARAELQHLREERQSVKHFEEVQYHLENKVIELQNLASGRADEIRGLNEQLKTEKAAVAAQVALLAAAQAAQAKQSTSHAKELASHQEKFSAADRELKELKDTHSKLEASSKQELASRDKEINQLKATLAEKESTITELTAKITELEQAVEKARRAALVANANGSATSMVGAGAMPRPRTLHGRHASHSELEEYTAPHESYYRYSDGEVNEINDRIEKMLVDSPGIREELIAKLVRNLVVPTPKTDKVFERRDIVFPANMINLVISELWRFGYTSNSESFIGSALESIQEAVQKVRGEKIIPVGAFWLSNAHEIYSFLCLAETNILQNAQLREEMSELEMRQYQELMSVAKVDAESVIFNIYFVWMKEIKKIFDKMIVSAVVEEQSIPGFQTDTNPRFLTRFLPSASSESSMNDLLTLITRVYTALTAFHLEDGYVRQPILELLEMAGAKAFNDMIMRKNFLSWKRAVQINYNVARIEEWCKGHSLPEGALSLERLMQGAKLLQLKKSFEADVDILYDICWALTPAQIQRLITNYYPGDYEEPVPPKVLDYVAQRVKDSKDTATQLLLDVSNVNGVDKFEMCPPRTLQKIEPYMPQDLDVPKLRELAKLTTMSTRLEEAGAGEEDMDSTEEVAEAPNGEVA</sequence>
<dbReference type="GO" id="GO:0005737">
    <property type="term" value="C:cytoplasm"/>
    <property type="evidence" value="ECO:0007669"/>
    <property type="project" value="TreeGrafter"/>
</dbReference>
<comment type="similarity">
    <text evidence="1 9">Belongs to the TRAFAC class myosin-kinesin ATPase superfamily. Myosin family.</text>
</comment>
<evidence type="ECO:0000256" key="11">
    <source>
        <dbReference type="SAM" id="MobiDB-lite"/>
    </source>
</evidence>
<dbReference type="Pfam" id="PF00612">
    <property type="entry name" value="IQ"/>
    <property type="match status" value="3"/>
</dbReference>
<organism evidence="15 16">
    <name type="scientific">Wickerhamiella sorbophila</name>
    <dbReference type="NCBI Taxonomy" id="45607"/>
    <lineage>
        <taxon>Eukaryota</taxon>
        <taxon>Fungi</taxon>
        <taxon>Dikarya</taxon>
        <taxon>Ascomycota</taxon>
        <taxon>Saccharomycotina</taxon>
        <taxon>Dipodascomycetes</taxon>
        <taxon>Dipodascales</taxon>
        <taxon>Trichomonascaceae</taxon>
        <taxon>Wickerhamiella</taxon>
    </lineage>
</organism>
<dbReference type="Gene3D" id="6.20.240.20">
    <property type="match status" value="1"/>
</dbReference>
<keyword evidence="16" id="KW-1185">Reference proteome</keyword>
<dbReference type="EMBL" id="NDIQ01000022">
    <property type="protein sequence ID" value="PRT56916.1"/>
    <property type="molecule type" value="Genomic_DNA"/>
</dbReference>
<dbReference type="FunFam" id="1.10.10.820:FF:000001">
    <property type="entry name" value="Myosin heavy chain"/>
    <property type="match status" value="1"/>
</dbReference>
<evidence type="ECO:0000256" key="5">
    <source>
        <dbReference type="ARBA" id="ARBA00023054"/>
    </source>
</evidence>
<dbReference type="GO" id="GO:0051015">
    <property type="term" value="F:actin filament binding"/>
    <property type="evidence" value="ECO:0007669"/>
    <property type="project" value="TreeGrafter"/>
</dbReference>
<gene>
    <name evidence="15" type="ORF">B9G98_04536</name>
</gene>
<dbReference type="SMART" id="SM00242">
    <property type="entry name" value="MYSc"/>
    <property type="match status" value="1"/>
</dbReference>
<dbReference type="GO" id="GO:0005524">
    <property type="term" value="F:ATP binding"/>
    <property type="evidence" value="ECO:0007669"/>
    <property type="project" value="UniProtKB-UniRule"/>
</dbReference>
<feature type="coiled-coil region" evidence="10">
    <location>
        <begin position="996"/>
        <end position="1076"/>
    </location>
</feature>
<evidence type="ECO:0000259" key="13">
    <source>
        <dbReference type="PROSITE" id="PS51456"/>
    </source>
</evidence>
<feature type="compositionally biased region" description="Acidic residues" evidence="11">
    <location>
        <begin position="1533"/>
        <end position="1546"/>
    </location>
</feature>
<feature type="region of interest" description="Disordered" evidence="11">
    <location>
        <begin position="1526"/>
        <end position="1554"/>
    </location>
</feature>
<dbReference type="InterPro" id="IPR036103">
    <property type="entry name" value="MYSc_Myo5"/>
</dbReference>
<dbReference type="InterPro" id="IPR027417">
    <property type="entry name" value="P-loop_NTPase"/>
</dbReference>
<accession>A0A2T0FPK6</accession>
<evidence type="ECO:0000256" key="6">
    <source>
        <dbReference type="ARBA" id="ARBA00023123"/>
    </source>
</evidence>
<proteinExistence type="inferred from homology"/>
<dbReference type="Gene3D" id="3.40.850.10">
    <property type="entry name" value="Kinesin motor domain"/>
    <property type="match status" value="1"/>
</dbReference>
<reference evidence="15 16" key="1">
    <citation type="submission" date="2017-04" db="EMBL/GenBank/DDBJ databases">
        <title>Genome sequencing of [Candida] sorbophila.</title>
        <authorList>
            <person name="Ahn J.O."/>
        </authorList>
    </citation>
    <scope>NUCLEOTIDE SEQUENCE [LARGE SCALE GENOMIC DNA]</scope>
    <source>
        <strain evidence="15 16">DS02</strain>
    </source>
</reference>
<name>A0A2T0FPK6_9ASCO</name>
<comment type="caution">
    <text evidence="15">The sequence shown here is derived from an EMBL/GenBank/DDBJ whole genome shotgun (WGS) entry which is preliminary data.</text>
</comment>
<evidence type="ECO:0000259" key="14">
    <source>
        <dbReference type="PROSITE" id="PS51844"/>
    </source>
</evidence>
<dbReference type="GeneID" id="36518284"/>
<dbReference type="Pfam" id="PF00063">
    <property type="entry name" value="Myosin_head"/>
    <property type="match status" value="1"/>
</dbReference>
<feature type="region of interest" description="Disordered" evidence="11">
    <location>
        <begin position="1082"/>
        <end position="1105"/>
    </location>
</feature>
<dbReference type="STRING" id="45607.A0A2T0FPK6"/>
<dbReference type="PRINTS" id="PR00193">
    <property type="entry name" value="MYOSINHEAVY"/>
</dbReference>
<dbReference type="GO" id="GO:0016459">
    <property type="term" value="C:myosin complex"/>
    <property type="evidence" value="ECO:0007669"/>
    <property type="project" value="UniProtKB-KW"/>
</dbReference>
<feature type="domain" description="Myosin motor" evidence="13">
    <location>
        <begin position="73"/>
        <end position="777"/>
    </location>
</feature>
<dbReference type="SMART" id="SM01132">
    <property type="entry name" value="DIL"/>
    <property type="match status" value="1"/>
</dbReference>
<dbReference type="PROSITE" id="PS51456">
    <property type="entry name" value="MYOSIN_MOTOR"/>
    <property type="match status" value="1"/>
</dbReference>
<dbReference type="PANTHER" id="PTHR13140:SF706">
    <property type="entry name" value="DILUTE CLASS UNCONVENTIONAL MYOSIN, ISOFORM C"/>
    <property type="match status" value="1"/>
</dbReference>
<dbReference type="InterPro" id="IPR002710">
    <property type="entry name" value="Dilute_dom"/>
</dbReference>
<keyword evidence="6 9" id="KW-0518">Myosin</keyword>
<feature type="region of interest" description="Disordered" evidence="11">
    <location>
        <begin position="43"/>
        <end position="70"/>
    </location>
</feature>
<dbReference type="Pfam" id="PF01843">
    <property type="entry name" value="DIL"/>
    <property type="match status" value="1"/>
</dbReference>
<dbReference type="GO" id="GO:0000146">
    <property type="term" value="F:microfilament motor activity"/>
    <property type="evidence" value="ECO:0007669"/>
    <property type="project" value="TreeGrafter"/>
</dbReference>
<dbReference type="Proteomes" id="UP000238350">
    <property type="component" value="Unassembled WGS sequence"/>
</dbReference>
<dbReference type="Gene3D" id="1.20.120.720">
    <property type="entry name" value="Myosin VI head, motor domain, U50 subdomain"/>
    <property type="match status" value="1"/>
</dbReference>